<keyword evidence="2" id="KW-1185">Reference proteome</keyword>
<comment type="caution">
    <text evidence="1">The sequence shown here is derived from an EMBL/GenBank/DDBJ whole genome shotgun (WGS) entry which is preliminary data.</text>
</comment>
<dbReference type="Proteomes" id="UP000306319">
    <property type="component" value="Unassembled WGS sequence"/>
</dbReference>
<reference evidence="1" key="1">
    <citation type="submission" date="2019-04" db="EMBL/GenBank/DDBJ databases">
        <title>Microbes associate with the intestines of laboratory mice.</title>
        <authorList>
            <person name="Navarre W."/>
            <person name="Wong E."/>
            <person name="Huang K."/>
            <person name="Tropini C."/>
            <person name="Ng K."/>
            <person name="Yu B."/>
        </authorList>
    </citation>
    <scope>NUCLEOTIDE SEQUENCE</scope>
    <source>
        <strain evidence="1">NM04_E33</strain>
    </source>
</reference>
<sequence length="182" mass="21142">MVYKFKLVSDEVSNFSREIEIDASASFLQLRNAILDSVDYSKDDIDSFFLCDEEWQRQEEITLEDMGTSSDQDVWLMEDTPLNELIEEDGQKLVFVFDYLTERSFFMEMKESIPGRTLADPICTVKRGKAPVQNVDMDEFEKQIDQNLQKMVSDDLDIEDLYGDTQFNDDELGSGFDDLNFN</sequence>
<evidence type="ECO:0000313" key="1">
    <source>
        <dbReference type="EMBL" id="TGY80627.1"/>
    </source>
</evidence>
<evidence type="ECO:0000313" key="2">
    <source>
        <dbReference type="Proteomes" id="UP000306319"/>
    </source>
</evidence>
<name>A0AC61RJW2_9BACT</name>
<organism evidence="1 2">
    <name type="scientific">Lepagella muris</name>
    <dbReference type="NCBI Taxonomy" id="3032870"/>
    <lineage>
        <taxon>Bacteria</taxon>
        <taxon>Pseudomonadati</taxon>
        <taxon>Bacteroidota</taxon>
        <taxon>Bacteroidia</taxon>
        <taxon>Bacteroidales</taxon>
        <taxon>Muribaculaceae</taxon>
        <taxon>Lepagella</taxon>
    </lineage>
</organism>
<gene>
    <name evidence="1" type="ORF">E5331_02600</name>
</gene>
<protein>
    <submittedName>
        <fullName evidence="1">Uncharacterized protein</fullName>
    </submittedName>
</protein>
<accession>A0AC61RJW2</accession>
<dbReference type="EMBL" id="SRYB01000002">
    <property type="protein sequence ID" value="TGY80627.1"/>
    <property type="molecule type" value="Genomic_DNA"/>
</dbReference>
<proteinExistence type="predicted"/>